<dbReference type="GO" id="GO:0004386">
    <property type="term" value="F:helicase activity"/>
    <property type="evidence" value="ECO:0007669"/>
    <property type="project" value="InterPro"/>
</dbReference>
<gene>
    <name evidence="3" type="ORF">B0680_05545</name>
</gene>
<proteinExistence type="predicted"/>
<sequence>MNDNRKPLDFEYIQNQATGNYVSRIFPAVGINLGSQPNKHQPCPLCGGRDRFRCDDKGGSGSWICNQCGAGNGFSLVRDYTGGDARATFALIAEVLGIDGGKAISAADKKAWREAQAKREQAAVEAKRQARLQAATTAQERYSSASALPHHAYLTKKQIDTPAVKAELRLDRHGKLLIPVYYHNTETGATTLCNVQSIDDNGTKLFVKDALKKEAFFVLAGGEQDDSVVFVTTGFATAASIYMAMDYKHPVFVTFDDGNMINCAYKIRTLCPHSRLIFCADDDHKTALNTGKNSGLDAGRRCAEMVQAEFISPDFGGDERITTGELTDFNDLHCAFGLDVVKGQISHALNNKPRDLQRQEMGLDADAKLDKLLKTYAFITEIGKKSNKIYNLSDKIEMTKTQFEQDLGDKELANRWYYHPNKQTISRQQVRTELAETTAIAFADIFEQFWYIQGTKEVFNHETGERWPIDTLRLDRPLEYDIWLKSDHRQKVKNANIWFDPTRKRKPKEGENYINTFKGLPLTPFSDKELSEMMGCDNATNQQIEAFLYGVATPFIQLIQHLCGDDAKDGTLVDWVLNWLAIPLQQPGTKMDTALIFHGHIQGAGKSLFFDRIMRRIYGDYALTLGQGQLVSQYNDWVEGKLFAVFEEIFEGKDRYAHMGMIKQLITGDTVYINKKFMSGWTQDNYVNTVFLSNDMQPLSLEENDRRHVVMYPAATIPVDLQAQIASALDDPSNWMLRAFYTYLTVKNVGEQNAHTKAIATTAKTRLQEISMASWERFYTYWKRGELEVPYMTCLTSDLYDYYAFWCKKNGERATSSTKLLTFVSLREHKQRIRYSYQLRNGNTTFDKHGQGMALIIGIDDKMPDQNGYGVLVSRFKSAIIQAQLSGSNTNGNNNRNFGSHENSNPFI</sequence>
<evidence type="ECO:0000259" key="2">
    <source>
        <dbReference type="SMART" id="SM00778"/>
    </source>
</evidence>
<protein>
    <recommendedName>
        <fullName evidence="2">DNA primase/helicase Gp4 N-terminal Bacteriophage T7-like domain-containing protein</fullName>
    </recommendedName>
</protein>
<evidence type="ECO:0000256" key="1">
    <source>
        <dbReference type="SAM" id="MobiDB-lite"/>
    </source>
</evidence>
<name>A0A1T0CPH6_9GAMM</name>
<dbReference type="Proteomes" id="UP000189800">
    <property type="component" value="Unassembled WGS sequence"/>
</dbReference>
<dbReference type="Gene3D" id="3.40.50.300">
    <property type="entry name" value="P-loop containing nucleotide triphosphate hydrolases"/>
    <property type="match status" value="1"/>
</dbReference>
<dbReference type="OrthoDB" id="9763644at2"/>
<dbReference type="GO" id="GO:0008270">
    <property type="term" value="F:zinc ion binding"/>
    <property type="evidence" value="ECO:0007669"/>
    <property type="project" value="InterPro"/>
</dbReference>
<evidence type="ECO:0000313" key="3">
    <source>
        <dbReference type="EMBL" id="OOS24242.1"/>
    </source>
</evidence>
<accession>A0A1T0CPH6</accession>
<dbReference type="Pfam" id="PF19263">
    <property type="entry name" value="DUF5906"/>
    <property type="match status" value="1"/>
</dbReference>
<feature type="region of interest" description="Disordered" evidence="1">
    <location>
        <begin position="888"/>
        <end position="908"/>
    </location>
</feature>
<evidence type="ECO:0000313" key="4">
    <source>
        <dbReference type="Proteomes" id="UP000189800"/>
    </source>
</evidence>
<comment type="caution">
    <text evidence="3">The sequence shown here is derived from an EMBL/GenBank/DDBJ whole genome shotgun (WGS) entry which is preliminary data.</text>
</comment>
<organism evidence="3 4">
    <name type="scientific">Moraxella pluranimalium</name>
    <dbReference type="NCBI Taxonomy" id="470453"/>
    <lineage>
        <taxon>Bacteria</taxon>
        <taxon>Pseudomonadati</taxon>
        <taxon>Pseudomonadota</taxon>
        <taxon>Gammaproteobacteria</taxon>
        <taxon>Moraxellales</taxon>
        <taxon>Moraxellaceae</taxon>
        <taxon>Moraxella</taxon>
    </lineage>
</organism>
<dbReference type="InterPro" id="IPR013237">
    <property type="entry name" value="Phage_T7_Gp4_N"/>
</dbReference>
<dbReference type="SUPFAM" id="SSF57783">
    <property type="entry name" value="Zinc beta-ribbon"/>
    <property type="match status" value="1"/>
</dbReference>
<dbReference type="InterPro" id="IPR045455">
    <property type="entry name" value="NrS-1_pol-like_helicase"/>
</dbReference>
<dbReference type="AlphaFoldDB" id="A0A1T0CPH6"/>
<keyword evidence="4" id="KW-1185">Reference proteome</keyword>
<dbReference type="InterPro" id="IPR027417">
    <property type="entry name" value="P-loop_NTPase"/>
</dbReference>
<dbReference type="STRING" id="470453.B0680_05545"/>
<dbReference type="RefSeq" id="WP_078254101.1">
    <property type="nucleotide sequence ID" value="NZ_MUYU01000012.1"/>
</dbReference>
<dbReference type="SMART" id="SM00778">
    <property type="entry name" value="Prim_Zn_Ribbon"/>
    <property type="match status" value="1"/>
</dbReference>
<feature type="domain" description="DNA primase/helicase Gp4 N-terminal Bacteriophage T7-like" evidence="2">
    <location>
        <begin position="38"/>
        <end position="74"/>
    </location>
</feature>
<dbReference type="Pfam" id="PF08273">
    <property type="entry name" value="Zn_Ribbon_Prim"/>
    <property type="match status" value="1"/>
</dbReference>
<reference evidence="3 4" key="1">
    <citation type="submission" date="2017-02" db="EMBL/GenBank/DDBJ databases">
        <title>Draft genome sequence of Moraxella pluranimalium CCUG 54913T type strain.</title>
        <authorList>
            <person name="Salva-Serra F."/>
            <person name="Engstrom-Jakobsson H."/>
            <person name="Thorell K."/>
            <person name="Jaen-Luchoro D."/>
            <person name="Gonzales-Siles L."/>
            <person name="Karlsson R."/>
            <person name="Yazdan S."/>
            <person name="Boulund F."/>
            <person name="Johnning A."/>
            <person name="Engstrand L."/>
            <person name="Kristiansson E."/>
            <person name="Moore E."/>
        </authorList>
    </citation>
    <scope>NUCLEOTIDE SEQUENCE [LARGE SCALE GENOMIC DNA]</scope>
    <source>
        <strain evidence="3 4">CCUG 54913</strain>
    </source>
</reference>
<dbReference type="EMBL" id="MUYU01000012">
    <property type="protein sequence ID" value="OOS24242.1"/>
    <property type="molecule type" value="Genomic_DNA"/>
</dbReference>